<evidence type="ECO:0000256" key="1">
    <source>
        <dbReference type="SAM" id="Phobius"/>
    </source>
</evidence>
<sequence length="216" mass="24789">MDFILTHKWAFLIAAEVIFWVSVITFLIARYWFGKKALSAVFLLLFILNDLWIATLGFFDYLQTGQFSSYQIIVVVLFLYAITYGKSDFKKLDYYVQIKVAKWKGLPAPDIEAPKKLVGREHAKRERSNLYVHLSVYVAAHLVFFFLVGLSPRVYEMATWSQFFTEFFSAQEALLPFQNETLNNLSRVWTLILGIDTVISLSYTVFPKGGSSSSSA</sequence>
<evidence type="ECO:0000313" key="2">
    <source>
        <dbReference type="EMBL" id="USG66576.1"/>
    </source>
</evidence>
<organism evidence="2 3">
    <name type="scientific">Brevibacillus ruminantium</name>
    <dbReference type="NCBI Taxonomy" id="2950604"/>
    <lineage>
        <taxon>Bacteria</taxon>
        <taxon>Bacillati</taxon>
        <taxon>Bacillota</taxon>
        <taxon>Bacilli</taxon>
        <taxon>Bacillales</taxon>
        <taxon>Paenibacillaceae</taxon>
        <taxon>Brevibacillus</taxon>
    </lineage>
</organism>
<dbReference type="Proteomes" id="UP001056500">
    <property type="component" value="Chromosome"/>
</dbReference>
<proteinExistence type="predicted"/>
<dbReference type="RefSeq" id="WP_251873684.1">
    <property type="nucleotide sequence ID" value="NZ_CP098755.1"/>
</dbReference>
<keyword evidence="1" id="KW-0472">Membrane</keyword>
<name>A0ABY4WHE8_9BACL</name>
<dbReference type="EMBL" id="CP098755">
    <property type="protein sequence ID" value="USG66576.1"/>
    <property type="molecule type" value="Genomic_DNA"/>
</dbReference>
<reference evidence="2" key="1">
    <citation type="submission" date="2022-06" db="EMBL/GenBank/DDBJ databases">
        <title>Genome sequencing of Brevibacillus sp. BB3-R1.</title>
        <authorList>
            <person name="Heo J."/>
            <person name="Lee D."/>
            <person name="Won M."/>
            <person name="Han B.-H."/>
            <person name="Hong S.-B."/>
            <person name="Kwon S.-W."/>
        </authorList>
    </citation>
    <scope>NUCLEOTIDE SEQUENCE</scope>
    <source>
        <strain evidence="2">BB3-R1</strain>
    </source>
</reference>
<feature type="transmembrane region" description="Helical" evidence="1">
    <location>
        <begin position="67"/>
        <end position="85"/>
    </location>
</feature>
<keyword evidence="1" id="KW-0812">Transmembrane</keyword>
<feature type="transmembrane region" description="Helical" evidence="1">
    <location>
        <begin position="40"/>
        <end position="61"/>
    </location>
</feature>
<protein>
    <recommendedName>
        <fullName evidence="4">Integral membrane protein</fullName>
    </recommendedName>
</protein>
<feature type="transmembrane region" description="Helical" evidence="1">
    <location>
        <begin position="12"/>
        <end position="33"/>
    </location>
</feature>
<gene>
    <name evidence="2" type="ORF">NDK47_04555</name>
</gene>
<evidence type="ECO:0008006" key="4">
    <source>
        <dbReference type="Google" id="ProtNLM"/>
    </source>
</evidence>
<accession>A0ABY4WHE8</accession>
<feature type="transmembrane region" description="Helical" evidence="1">
    <location>
        <begin position="130"/>
        <end position="150"/>
    </location>
</feature>
<keyword evidence="1" id="KW-1133">Transmembrane helix</keyword>
<keyword evidence="3" id="KW-1185">Reference proteome</keyword>
<evidence type="ECO:0000313" key="3">
    <source>
        <dbReference type="Proteomes" id="UP001056500"/>
    </source>
</evidence>